<sequence>MHSVRSIFNSLRLSSLPSPKNFYGIDEPVTLLNANPHAKPLMFRSVFSNASDISKLSTNEIADVMKHNFEMFDQSKNYEQLITLCSIWMKAYQVDSFQILDQYLRQQLDLDCRLVARLPNLGDTREKIVHPLKRNECTSGAALQYIVNVVPREEFEDFLLSQQMSEKENYDRLSRAGFSEQILSHETQKKPSPHVKGSMFEKSNQKENALDEMELYTTCRAFPMFQIVD</sequence>
<evidence type="ECO:0000256" key="1">
    <source>
        <dbReference type="SAM" id="MobiDB-lite"/>
    </source>
</evidence>
<dbReference type="VEuPathDB" id="AmoebaDB:NfTy_046050"/>
<comment type="caution">
    <text evidence="2">The sequence shown here is derived from an EMBL/GenBank/DDBJ whole genome shotgun (WGS) entry which is preliminary data.</text>
</comment>
<dbReference type="GeneID" id="68116340"/>
<dbReference type="OrthoDB" id="10396813at2759"/>
<gene>
    <name evidence="2" type="ORF">FDP41_009123</name>
</gene>
<dbReference type="RefSeq" id="XP_044557588.1">
    <property type="nucleotide sequence ID" value="XM_044713050.1"/>
</dbReference>
<feature type="region of interest" description="Disordered" evidence="1">
    <location>
        <begin position="184"/>
        <end position="204"/>
    </location>
</feature>
<name>A0A6A5BFR7_NAEFO</name>
<dbReference type="EMBL" id="VFQX01000066">
    <property type="protein sequence ID" value="KAF0972874.1"/>
    <property type="molecule type" value="Genomic_DNA"/>
</dbReference>
<dbReference type="Proteomes" id="UP000444721">
    <property type="component" value="Unassembled WGS sequence"/>
</dbReference>
<dbReference type="VEuPathDB" id="AmoebaDB:NF0026830"/>
<protein>
    <submittedName>
        <fullName evidence="2">Uncharacterized protein</fullName>
    </submittedName>
</protein>
<evidence type="ECO:0000313" key="2">
    <source>
        <dbReference type="EMBL" id="KAF0972874.1"/>
    </source>
</evidence>
<reference evidence="2 3" key="1">
    <citation type="journal article" date="2019" name="Sci. Rep.">
        <title>Nanopore sequencing improves the draft genome of the human pathogenic amoeba Naegleria fowleri.</title>
        <authorList>
            <person name="Liechti N."/>
            <person name="Schurch N."/>
            <person name="Bruggmann R."/>
            <person name="Wittwer M."/>
        </authorList>
    </citation>
    <scope>NUCLEOTIDE SEQUENCE [LARGE SCALE GENOMIC DNA]</scope>
    <source>
        <strain evidence="2 3">ATCC 30894</strain>
    </source>
</reference>
<organism evidence="2 3">
    <name type="scientific">Naegleria fowleri</name>
    <name type="common">Brain eating amoeba</name>
    <dbReference type="NCBI Taxonomy" id="5763"/>
    <lineage>
        <taxon>Eukaryota</taxon>
        <taxon>Discoba</taxon>
        <taxon>Heterolobosea</taxon>
        <taxon>Tetramitia</taxon>
        <taxon>Eutetramitia</taxon>
        <taxon>Vahlkampfiidae</taxon>
        <taxon>Naegleria</taxon>
    </lineage>
</organism>
<evidence type="ECO:0000313" key="3">
    <source>
        <dbReference type="Proteomes" id="UP000444721"/>
    </source>
</evidence>
<dbReference type="VEuPathDB" id="AmoebaDB:FDP41_009123"/>
<accession>A0A6A5BFR7</accession>
<keyword evidence="3" id="KW-1185">Reference proteome</keyword>
<proteinExistence type="predicted"/>
<dbReference type="AlphaFoldDB" id="A0A6A5BFR7"/>